<accession>A0ABZ2TSD0</accession>
<evidence type="ECO:0000313" key="2">
    <source>
        <dbReference type="EMBL" id="WYW56037.1"/>
    </source>
</evidence>
<dbReference type="EMBL" id="CP150496">
    <property type="protein sequence ID" value="WYW56037.1"/>
    <property type="molecule type" value="Genomic_DNA"/>
</dbReference>
<reference evidence="2 3" key="1">
    <citation type="submission" date="2024-03" db="EMBL/GenBank/DDBJ databases">
        <authorList>
            <person name="Cao K."/>
        </authorList>
    </citation>
    <scope>NUCLEOTIDE SEQUENCE [LARGE SCALE GENOMIC DNA]</scope>
    <source>
        <strain evidence="2 3">MCCC 1K00696</strain>
    </source>
</reference>
<protein>
    <submittedName>
        <fullName evidence="2">Uncharacterized protein</fullName>
    </submittedName>
</protein>
<evidence type="ECO:0000256" key="1">
    <source>
        <dbReference type="SAM" id="SignalP"/>
    </source>
</evidence>
<dbReference type="Proteomes" id="UP001491088">
    <property type="component" value="Chromosome"/>
</dbReference>
<feature type="chain" id="PRO_5046724542" evidence="1">
    <location>
        <begin position="22"/>
        <end position="404"/>
    </location>
</feature>
<name>A0ABZ2TSD0_9FLAO</name>
<keyword evidence="3" id="KW-1185">Reference proteome</keyword>
<gene>
    <name evidence="2" type="ORF">WG950_02000</name>
</gene>
<sequence length="404" mass="45691">MQKKQHLILLIIYFLTLCLNAQETNSAGKVSLLTTQKEFRASDEIFLDFGVKDSLNFNLYCSNSYGSSIIHPDKNDGKLTFRIPTFLSKKRGLLTWKTIGLETNISGSLFVNSLQQPKTIETYLGPPSIDAGAIDYTMLVVIPTDSLDNPIKDNSKVDVKNQFLKSERSTPIFTDKLIGYKNIYSPLKSGRMIISSESYGLNSKEFDVNIMPAIATNFKIYAKRNHEYADGNQITTFYTSVIKDRLNNVIIDGSFIEFYITNKKGNILKTTGTTINGVAHAKIIHPDFEENWSVKAYSIGISESNVINLKFKKVIDNYTVDFNNNNRTIKIGPLESFMGQIIPDGLIVKLFIYKDKKLIETIFRESKAGFAEFNLNPNIFEDGIYDFKTKTAGIEKEFNGLKVW</sequence>
<keyword evidence="1" id="KW-0732">Signal</keyword>
<dbReference type="RefSeq" id="WP_340933861.1">
    <property type="nucleotide sequence ID" value="NZ_CP150496.1"/>
</dbReference>
<proteinExistence type="predicted"/>
<evidence type="ECO:0000313" key="3">
    <source>
        <dbReference type="Proteomes" id="UP001491088"/>
    </source>
</evidence>
<feature type="signal peptide" evidence="1">
    <location>
        <begin position="1"/>
        <end position="21"/>
    </location>
</feature>
<organism evidence="2 3">
    <name type="scientific">Polaribacter marinaquae</name>
    <dbReference type="NCBI Taxonomy" id="1642819"/>
    <lineage>
        <taxon>Bacteria</taxon>
        <taxon>Pseudomonadati</taxon>
        <taxon>Bacteroidota</taxon>
        <taxon>Flavobacteriia</taxon>
        <taxon>Flavobacteriales</taxon>
        <taxon>Flavobacteriaceae</taxon>
    </lineage>
</organism>